<dbReference type="GO" id="GO:1902936">
    <property type="term" value="F:phosphatidylinositol bisphosphate binding"/>
    <property type="evidence" value="ECO:0007669"/>
    <property type="project" value="TreeGrafter"/>
</dbReference>
<dbReference type="Proteomes" id="UP000078540">
    <property type="component" value="Unassembled WGS sequence"/>
</dbReference>
<dbReference type="InterPro" id="IPR011074">
    <property type="entry name" value="CRAL/TRIO_N_dom"/>
</dbReference>
<dbReference type="InterPro" id="IPR036273">
    <property type="entry name" value="CRAL/TRIO_N_dom_sf"/>
</dbReference>
<evidence type="ECO:0000259" key="1">
    <source>
        <dbReference type="PROSITE" id="PS50191"/>
    </source>
</evidence>
<dbReference type="InterPro" id="IPR001251">
    <property type="entry name" value="CRAL-TRIO_dom"/>
</dbReference>
<dbReference type="PANTHER" id="PTHR10174">
    <property type="entry name" value="ALPHA-TOCOPHEROL TRANSFER PROTEIN-RELATED"/>
    <property type="match status" value="1"/>
</dbReference>
<feature type="domain" description="CRAL-TRIO" evidence="1">
    <location>
        <begin position="124"/>
        <end position="294"/>
    </location>
</feature>
<dbReference type="PROSITE" id="PS50191">
    <property type="entry name" value="CRAL_TRIO"/>
    <property type="match status" value="1"/>
</dbReference>
<keyword evidence="3" id="KW-1185">Reference proteome</keyword>
<dbReference type="Gene3D" id="3.40.525.10">
    <property type="entry name" value="CRAL-TRIO lipid binding domain"/>
    <property type="match status" value="1"/>
</dbReference>
<dbReference type="Gene3D" id="1.10.8.20">
    <property type="entry name" value="N-terminal domain of phosphatidylinositol transfer protein sec14p"/>
    <property type="match status" value="1"/>
</dbReference>
<accession>A0A151I0B6</accession>
<dbReference type="SUPFAM" id="SSF46938">
    <property type="entry name" value="CRAL/TRIO N-terminal domain"/>
    <property type="match status" value="1"/>
</dbReference>
<dbReference type="SMART" id="SM00516">
    <property type="entry name" value="SEC14"/>
    <property type="match status" value="1"/>
</dbReference>
<gene>
    <name evidence="2" type="ORF">ALC53_10304</name>
</gene>
<dbReference type="CDD" id="cd00170">
    <property type="entry name" value="SEC14"/>
    <property type="match status" value="1"/>
</dbReference>
<dbReference type="AlphaFoldDB" id="A0A151I0B6"/>
<evidence type="ECO:0000313" key="2">
    <source>
        <dbReference type="EMBL" id="KYM79268.1"/>
    </source>
</evidence>
<dbReference type="SUPFAM" id="SSF52087">
    <property type="entry name" value="CRAL/TRIO domain"/>
    <property type="match status" value="1"/>
</dbReference>
<dbReference type="Gene3D" id="1.20.5.1200">
    <property type="entry name" value="Alpha-tocopherol transfer"/>
    <property type="match status" value="1"/>
</dbReference>
<reference evidence="2 3" key="1">
    <citation type="submission" date="2015-09" db="EMBL/GenBank/DDBJ databases">
        <title>Atta colombica WGS genome.</title>
        <authorList>
            <person name="Nygaard S."/>
            <person name="Hu H."/>
            <person name="Boomsma J."/>
            <person name="Zhang G."/>
        </authorList>
    </citation>
    <scope>NUCLEOTIDE SEQUENCE [LARGE SCALE GENOMIC DNA]</scope>
    <source>
        <strain evidence="2">Treedump-2</strain>
        <tissue evidence="2">Whole body</tissue>
    </source>
</reference>
<dbReference type="PRINTS" id="PR00180">
    <property type="entry name" value="CRETINALDHBP"/>
</dbReference>
<sequence>MASLCGDSVECYAQHKLTNEEKRYAAAHLNETDETKENAIKEIKCWLEQSDNLHVRIGKSHRIFNLSFFFSLYVDDFFILRFLRVCKFNLEKTKIRIRNYYKQRSDLPEWYTNIDPFRPELQELLDLGVKFFVYIYYSYYLPLRKPDNQGRLVFIVHGTRHDPRIHKISDIYKVGIIATEVAVKCYPAASVYGYTIFIDVSNPSLQHIAQLRPYVLMNFVHAWQNCYPARVQLINIFNAPVFFDVVVKIFKSFMTEKLKSRFHVYSHRTMQNCFKDIPANILPIEYGGTDGTIKELTEYWKKLIEENRDWLMNEGNDEIIISK</sequence>
<dbReference type="EMBL" id="KQ976616">
    <property type="protein sequence ID" value="KYM79268.1"/>
    <property type="molecule type" value="Genomic_DNA"/>
</dbReference>
<evidence type="ECO:0000313" key="3">
    <source>
        <dbReference type="Proteomes" id="UP000078540"/>
    </source>
</evidence>
<dbReference type="InterPro" id="IPR036865">
    <property type="entry name" value="CRAL-TRIO_dom_sf"/>
</dbReference>
<organism evidence="2 3">
    <name type="scientific">Atta colombica</name>
    <dbReference type="NCBI Taxonomy" id="520822"/>
    <lineage>
        <taxon>Eukaryota</taxon>
        <taxon>Metazoa</taxon>
        <taxon>Ecdysozoa</taxon>
        <taxon>Arthropoda</taxon>
        <taxon>Hexapoda</taxon>
        <taxon>Insecta</taxon>
        <taxon>Pterygota</taxon>
        <taxon>Neoptera</taxon>
        <taxon>Endopterygota</taxon>
        <taxon>Hymenoptera</taxon>
        <taxon>Apocrita</taxon>
        <taxon>Aculeata</taxon>
        <taxon>Formicoidea</taxon>
        <taxon>Formicidae</taxon>
        <taxon>Myrmicinae</taxon>
        <taxon>Atta</taxon>
    </lineage>
</organism>
<dbReference type="PANTHER" id="PTHR10174:SF224">
    <property type="entry name" value="RETINOL-BINDING PROTEIN PINTA"/>
    <property type="match status" value="1"/>
</dbReference>
<protein>
    <submittedName>
        <fullName evidence="2">Alpha-tocopherol transfer protein</fullName>
    </submittedName>
</protein>
<dbReference type="SMART" id="SM01100">
    <property type="entry name" value="CRAL_TRIO_N"/>
    <property type="match status" value="1"/>
</dbReference>
<name>A0A151I0B6_9HYME</name>
<dbReference type="GO" id="GO:0016020">
    <property type="term" value="C:membrane"/>
    <property type="evidence" value="ECO:0007669"/>
    <property type="project" value="TreeGrafter"/>
</dbReference>
<dbReference type="Pfam" id="PF00650">
    <property type="entry name" value="CRAL_TRIO"/>
    <property type="match status" value="1"/>
</dbReference>
<proteinExistence type="predicted"/>
<dbReference type="STRING" id="520822.A0A151I0B6"/>